<dbReference type="GO" id="GO:0005524">
    <property type="term" value="F:ATP binding"/>
    <property type="evidence" value="ECO:0007669"/>
    <property type="project" value="UniProtKB-KW"/>
</dbReference>
<comment type="caution">
    <text evidence="7">The sequence shown here is derived from an EMBL/GenBank/DDBJ whole genome shotgun (WGS) entry which is preliminary data.</text>
</comment>
<dbReference type="PROSITE" id="PS00211">
    <property type="entry name" value="ABC_TRANSPORTER_1"/>
    <property type="match status" value="1"/>
</dbReference>
<dbReference type="Proteomes" id="UP000650524">
    <property type="component" value="Unassembled WGS sequence"/>
</dbReference>
<dbReference type="GO" id="GO:0015807">
    <property type="term" value="P:L-amino acid transport"/>
    <property type="evidence" value="ECO:0007669"/>
    <property type="project" value="TreeGrafter"/>
</dbReference>
<evidence type="ECO:0000256" key="4">
    <source>
        <dbReference type="ARBA" id="ARBA00022840"/>
    </source>
</evidence>
<dbReference type="Gene3D" id="3.40.50.300">
    <property type="entry name" value="P-loop containing nucleotide triphosphate hydrolases"/>
    <property type="match status" value="1"/>
</dbReference>
<evidence type="ECO:0000313" key="7">
    <source>
        <dbReference type="EMBL" id="MBC8177298.1"/>
    </source>
</evidence>
<name>A0A8J6MYZ5_9DELT</name>
<dbReference type="PANTHER" id="PTHR43820">
    <property type="entry name" value="HIGH-AFFINITY BRANCHED-CHAIN AMINO ACID TRANSPORT ATP-BINDING PROTEIN LIVF"/>
    <property type="match status" value="1"/>
</dbReference>
<dbReference type="InterPro" id="IPR003439">
    <property type="entry name" value="ABC_transporter-like_ATP-bd"/>
</dbReference>
<proteinExistence type="inferred from homology"/>
<evidence type="ECO:0000256" key="5">
    <source>
        <dbReference type="ARBA" id="ARBA00022970"/>
    </source>
</evidence>
<accession>A0A8J6MYZ5</accession>
<dbReference type="SUPFAM" id="SSF52540">
    <property type="entry name" value="P-loop containing nucleoside triphosphate hydrolases"/>
    <property type="match status" value="1"/>
</dbReference>
<keyword evidence="3" id="KW-0547">Nucleotide-binding</keyword>
<evidence type="ECO:0000259" key="6">
    <source>
        <dbReference type="PROSITE" id="PS50893"/>
    </source>
</evidence>
<keyword evidence="2" id="KW-0813">Transport</keyword>
<dbReference type="EMBL" id="JACNJD010000200">
    <property type="protein sequence ID" value="MBC8177298.1"/>
    <property type="molecule type" value="Genomic_DNA"/>
</dbReference>
<dbReference type="GO" id="GO:0015658">
    <property type="term" value="F:branched-chain amino acid transmembrane transporter activity"/>
    <property type="evidence" value="ECO:0007669"/>
    <property type="project" value="InterPro"/>
</dbReference>
<dbReference type="CDD" id="cd03224">
    <property type="entry name" value="ABC_TM1139_LivF_branched"/>
    <property type="match status" value="1"/>
</dbReference>
<gene>
    <name evidence="7" type="ORF">H8E19_07810</name>
</gene>
<evidence type="ECO:0000313" key="8">
    <source>
        <dbReference type="Proteomes" id="UP000650524"/>
    </source>
</evidence>
<dbReference type="PROSITE" id="PS50893">
    <property type="entry name" value="ABC_TRANSPORTER_2"/>
    <property type="match status" value="1"/>
</dbReference>
<organism evidence="7 8">
    <name type="scientific">Candidatus Desulfacyla euxinica</name>
    <dbReference type="NCBI Taxonomy" id="2841693"/>
    <lineage>
        <taxon>Bacteria</taxon>
        <taxon>Deltaproteobacteria</taxon>
        <taxon>Candidatus Desulfacyla</taxon>
    </lineage>
</organism>
<dbReference type="InterPro" id="IPR052156">
    <property type="entry name" value="BCAA_Transport_ATP-bd_LivF"/>
</dbReference>
<feature type="domain" description="ABC transporter" evidence="6">
    <location>
        <begin position="2"/>
        <end position="237"/>
    </location>
</feature>
<sequence>MLVVENLSVNYGGVRALRGVSLKVDQGQICTLIGSNGAGKSTTVRAISGQIKGMGGSIISGCITFEDQAITTIPVHHIARLGVVQVPEGRRVFPNLTVRENLFMGGYNRSRDSGFASDIEHIFSLFPRLKERYNQLGGTLSGGERQMLAIGRAIMAKPKLIMMDEPSLGLAPNVVDEVFDIIQDINSAGTTILLIEQNAMAALSVSDYGYVLETGEIRMEGPGKELLDDERVINAYLG</sequence>
<dbReference type="InterPro" id="IPR003593">
    <property type="entry name" value="AAA+_ATPase"/>
</dbReference>
<dbReference type="PIRSF" id="PIRSF039137">
    <property type="entry name" value="ABC_branched_ATPase"/>
    <property type="match status" value="1"/>
</dbReference>
<protein>
    <submittedName>
        <fullName evidence="7">ABC transporter ATP-binding protein</fullName>
    </submittedName>
</protein>
<dbReference type="PANTHER" id="PTHR43820:SF4">
    <property type="entry name" value="HIGH-AFFINITY BRANCHED-CHAIN AMINO ACID TRANSPORT ATP-BINDING PROTEIN LIVF"/>
    <property type="match status" value="1"/>
</dbReference>
<comment type="similarity">
    <text evidence="1">Belongs to the ABC transporter superfamily.</text>
</comment>
<reference evidence="7 8" key="1">
    <citation type="submission" date="2020-08" db="EMBL/GenBank/DDBJ databases">
        <title>Bridging the membrane lipid divide: bacteria of the FCB group superphylum have the potential to synthesize archaeal ether lipids.</title>
        <authorList>
            <person name="Villanueva L."/>
            <person name="Von Meijenfeldt F.A.B."/>
            <person name="Westbye A.B."/>
            <person name="Yadav S."/>
            <person name="Hopmans E.C."/>
            <person name="Dutilh B.E."/>
            <person name="Sinninghe Damste J.S."/>
        </authorList>
    </citation>
    <scope>NUCLEOTIDE SEQUENCE [LARGE SCALE GENOMIC DNA]</scope>
    <source>
        <strain evidence="7">NIOZ-UU27</strain>
    </source>
</reference>
<dbReference type="InterPro" id="IPR027417">
    <property type="entry name" value="P-loop_NTPase"/>
</dbReference>
<dbReference type="GO" id="GO:0016887">
    <property type="term" value="F:ATP hydrolysis activity"/>
    <property type="evidence" value="ECO:0007669"/>
    <property type="project" value="InterPro"/>
</dbReference>
<dbReference type="InterPro" id="IPR017871">
    <property type="entry name" value="ABC_transporter-like_CS"/>
</dbReference>
<dbReference type="AlphaFoldDB" id="A0A8J6MYZ5"/>
<dbReference type="SMART" id="SM00382">
    <property type="entry name" value="AAA"/>
    <property type="match status" value="1"/>
</dbReference>
<dbReference type="Pfam" id="PF00005">
    <property type="entry name" value="ABC_tran"/>
    <property type="match status" value="1"/>
</dbReference>
<keyword evidence="5" id="KW-0029">Amino-acid transport</keyword>
<evidence type="ECO:0000256" key="3">
    <source>
        <dbReference type="ARBA" id="ARBA00022741"/>
    </source>
</evidence>
<keyword evidence="4 7" id="KW-0067">ATP-binding</keyword>
<dbReference type="InterPro" id="IPR030660">
    <property type="entry name" value="ABC_branched_ATPase_LivF/BraG"/>
</dbReference>
<evidence type="ECO:0000256" key="2">
    <source>
        <dbReference type="ARBA" id="ARBA00022448"/>
    </source>
</evidence>
<evidence type="ECO:0000256" key="1">
    <source>
        <dbReference type="ARBA" id="ARBA00005417"/>
    </source>
</evidence>